<dbReference type="Proteomes" id="UP000288293">
    <property type="component" value="Unassembled WGS sequence"/>
</dbReference>
<dbReference type="RefSeq" id="WP_126803291.1">
    <property type="nucleotide sequence ID" value="NZ_PIPL01000001.1"/>
</dbReference>
<accession>A0A432W8L8</accession>
<protein>
    <recommendedName>
        <fullName evidence="1">DUF2726 domain-containing protein</fullName>
    </recommendedName>
</protein>
<comment type="caution">
    <text evidence="2">The sequence shown here is derived from an EMBL/GenBank/DDBJ whole genome shotgun (WGS) entry which is preliminary data.</text>
</comment>
<keyword evidence="3" id="KW-1185">Reference proteome</keyword>
<dbReference type="InterPro" id="IPR024402">
    <property type="entry name" value="DUF2726"/>
</dbReference>
<proteinExistence type="predicted"/>
<feature type="domain" description="DUF2726" evidence="1">
    <location>
        <begin position="37"/>
        <end position="157"/>
    </location>
</feature>
<dbReference type="InterPro" id="IPR014538">
    <property type="entry name" value="UCP028063_topo_Znf"/>
</dbReference>
<dbReference type="EMBL" id="PIPL01000001">
    <property type="protein sequence ID" value="RUO26480.1"/>
    <property type="molecule type" value="Genomic_DNA"/>
</dbReference>
<sequence length="186" mass="21040">MEFMLIGFIVVLVIIAMMASRLSERYAPYPYKKRQESFFSATEESFLTLLERACGDEYRIFTKVRLGDVVSVREKGLSRSAQRDAQNKVSSRMLDYVLCDRSNMRVVGVIELEPIEANSNQAKRNWFLKNSLNAAGIPFLRFKAKPGYRADELGRFIDSKLNQSDFVRAASPKSRGADGHNAPMAA</sequence>
<reference evidence="2 3" key="1">
    <citation type="journal article" date="2011" name="Front. Microbiol.">
        <title>Genomic signatures of strain selection and enhancement in Bacillus atrophaeus var. globigii, a historical biowarfare simulant.</title>
        <authorList>
            <person name="Gibbons H.S."/>
            <person name="Broomall S.M."/>
            <person name="McNew L.A."/>
            <person name="Daligault H."/>
            <person name="Chapman C."/>
            <person name="Bruce D."/>
            <person name="Karavis M."/>
            <person name="Krepps M."/>
            <person name="McGregor P.A."/>
            <person name="Hong C."/>
            <person name="Park K.H."/>
            <person name="Akmal A."/>
            <person name="Feldman A."/>
            <person name="Lin J.S."/>
            <person name="Chang W.E."/>
            <person name="Higgs B.W."/>
            <person name="Demirev P."/>
            <person name="Lindquist J."/>
            <person name="Liem A."/>
            <person name="Fochler E."/>
            <person name="Read T.D."/>
            <person name="Tapia R."/>
            <person name="Johnson S."/>
            <person name="Bishop-Lilly K.A."/>
            <person name="Detter C."/>
            <person name="Han C."/>
            <person name="Sozhamannan S."/>
            <person name="Rosenzweig C.N."/>
            <person name="Skowronski E.W."/>
        </authorList>
    </citation>
    <scope>NUCLEOTIDE SEQUENCE [LARGE SCALE GENOMIC DNA]</scope>
    <source>
        <strain evidence="2 3">MLST1</strain>
    </source>
</reference>
<dbReference type="OrthoDB" id="5600508at2"/>
<gene>
    <name evidence="2" type="ORF">CWE09_07165</name>
</gene>
<evidence type="ECO:0000259" key="1">
    <source>
        <dbReference type="Pfam" id="PF10881"/>
    </source>
</evidence>
<dbReference type="AlphaFoldDB" id="A0A432W8L8"/>
<dbReference type="PIRSF" id="PIRSF028063">
    <property type="entry name" value="UCP028063"/>
    <property type="match status" value="1"/>
</dbReference>
<evidence type="ECO:0000313" key="2">
    <source>
        <dbReference type="EMBL" id="RUO26480.1"/>
    </source>
</evidence>
<organism evidence="2 3">
    <name type="scientific">Aliidiomarina minuta</name>
    <dbReference type="NCBI Taxonomy" id="880057"/>
    <lineage>
        <taxon>Bacteria</taxon>
        <taxon>Pseudomonadati</taxon>
        <taxon>Pseudomonadota</taxon>
        <taxon>Gammaproteobacteria</taxon>
        <taxon>Alteromonadales</taxon>
        <taxon>Idiomarinaceae</taxon>
        <taxon>Aliidiomarina</taxon>
    </lineage>
</organism>
<evidence type="ECO:0000313" key="3">
    <source>
        <dbReference type="Proteomes" id="UP000288293"/>
    </source>
</evidence>
<name>A0A432W8L8_9GAMM</name>
<dbReference type="Pfam" id="PF10881">
    <property type="entry name" value="DUF2726"/>
    <property type="match status" value="1"/>
</dbReference>